<dbReference type="HOGENOM" id="CLU_2998178_0_0_1"/>
<protein>
    <submittedName>
        <fullName evidence="1">Uncharacterized protein</fullName>
    </submittedName>
</protein>
<dbReference type="AlphaFoldDB" id="A0A0C3QRP4"/>
<evidence type="ECO:0000313" key="1">
    <source>
        <dbReference type="EMBL" id="KIO31431.1"/>
    </source>
</evidence>
<dbReference type="Proteomes" id="UP000054248">
    <property type="component" value="Unassembled WGS sequence"/>
</dbReference>
<dbReference type="OrthoDB" id="5377312at2759"/>
<evidence type="ECO:0000313" key="2">
    <source>
        <dbReference type="Proteomes" id="UP000054248"/>
    </source>
</evidence>
<gene>
    <name evidence="1" type="ORF">M407DRAFT_133484</name>
</gene>
<dbReference type="EMBL" id="KN822963">
    <property type="protein sequence ID" value="KIO31431.1"/>
    <property type="molecule type" value="Genomic_DNA"/>
</dbReference>
<reference evidence="1 2" key="1">
    <citation type="submission" date="2014-04" db="EMBL/GenBank/DDBJ databases">
        <authorList>
            <consortium name="DOE Joint Genome Institute"/>
            <person name="Kuo A."/>
            <person name="Girlanda M."/>
            <person name="Perotto S."/>
            <person name="Kohler A."/>
            <person name="Nagy L.G."/>
            <person name="Floudas D."/>
            <person name="Copeland A."/>
            <person name="Barry K.W."/>
            <person name="Cichocki N."/>
            <person name="Veneault-Fourrey C."/>
            <person name="LaButti K."/>
            <person name="Lindquist E.A."/>
            <person name="Lipzen A."/>
            <person name="Lundell T."/>
            <person name="Morin E."/>
            <person name="Murat C."/>
            <person name="Sun H."/>
            <person name="Tunlid A."/>
            <person name="Henrissat B."/>
            <person name="Grigoriev I.V."/>
            <person name="Hibbett D.S."/>
            <person name="Martin F."/>
            <person name="Nordberg H.P."/>
            <person name="Cantor M.N."/>
            <person name="Hua S.X."/>
        </authorList>
    </citation>
    <scope>NUCLEOTIDE SEQUENCE [LARGE SCALE GENOMIC DNA]</scope>
    <source>
        <strain evidence="1 2">MUT 4182</strain>
    </source>
</reference>
<organism evidence="1 2">
    <name type="scientific">Tulasnella calospora MUT 4182</name>
    <dbReference type="NCBI Taxonomy" id="1051891"/>
    <lineage>
        <taxon>Eukaryota</taxon>
        <taxon>Fungi</taxon>
        <taxon>Dikarya</taxon>
        <taxon>Basidiomycota</taxon>
        <taxon>Agaricomycotina</taxon>
        <taxon>Agaricomycetes</taxon>
        <taxon>Cantharellales</taxon>
        <taxon>Tulasnellaceae</taxon>
        <taxon>Tulasnella</taxon>
    </lineage>
</organism>
<proteinExistence type="predicted"/>
<name>A0A0C3QRP4_9AGAM</name>
<keyword evidence="2" id="KW-1185">Reference proteome</keyword>
<sequence>MPIITHVADRDCGICRLDFGIAAGLRNSSYYLTEESNAIQIVFVREHAPGPLSGLRP</sequence>
<reference evidence="2" key="2">
    <citation type="submission" date="2015-01" db="EMBL/GenBank/DDBJ databases">
        <title>Evolutionary Origins and Diversification of the Mycorrhizal Mutualists.</title>
        <authorList>
            <consortium name="DOE Joint Genome Institute"/>
            <consortium name="Mycorrhizal Genomics Consortium"/>
            <person name="Kohler A."/>
            <person name="Kuo A."/>
            <person name="Nagy L.G."/>
            <person name="Floudas D."/>
            <person name="Copeland A."/>
            <person name="Barry K.W."/>
            <person name="Cichocki N."/>
            <person name="Veneault-Fourrey C."/>
            <person name="LaButti K."/>
            <person name="Lindquist E.A."/>
            <person name="Lipzen A."/>
            <person name="Lundell T."/>
            <person name="Morin E."/>
            <person name="Murat C."/>
            <person name="Riley R."/>
            <person name="Ohm R."/>
            <person name="Sun H."/>
            <person name="Tunlid A."/>
            <person name="Henrissat B."/>
            <person name="Grigoriev I.V."/>
            <person name="Hibbett D.S."/>
            <person name="Martin F."/>
        </authorList>
    </citation>
    <scope>NUCLEOTIDE SEQUENCE [LARGE SCALE GENOMIC DNA]</scope>
    <source>
        <strain evidence="2">MUT 4182</strain>
    </source>
</reference>
<accession>A0A0C3QRP4</accession>